<dbReference type="EMBL" id="QRVL01000001">
    <property type="protein sequence ID" value="RGS42564.1"/>
    <property type="molecule type" value="Genomic_DNA"/>
</dbReference>
<dbReference type="Gene3D" id="1.10.530.10">
    <property type="match status" value="1"/>
</dbReference>
<accession>A0A395VDW7</accession>
<proteinExistence type="predicted"/>
<evidence type="ECO:0000259" key="1">
    <source>
        <dbReference type="Pfam" id="PF01464"/>
    </source>
</evidence>
<sequence>MSITILNYHDQAFVDQINTEAAARAEAERAAAEAAKAQAAGSDFSSVLTNATDAYSGSTACSEDLSAIFDEAANTYGVSSTLLKSIARAESNFNTSAVSSAGAVGIMQLMPATAASLGVTDSYDAYQNIMGGANLISQLLARYNGDTSLALAAYNAGSANVDKYGGIPPFSETQNYVQKVLSYMGSDTNTVASASTAETSEDVATTVSNFIAANNISQDTVEKLLTLLEVLNA</sequence>
<gene>
    <name evidence="2" type="ORF">DWX93_04450</name>
</gene>
<protein>
    <submittedName>
        <fullName evidence="2">Lytic transglycosylase domain-containing protein</fullName>
    </submittedName>
</protein>
<dbReference type="SUPFAM" id="SSF53955">
    <property type="entry name" value="Lysozyme-like"/>
    <property type="match status" value="1"/>
</dbReference>
<evidence type="ECO:0000313" key="3">
    <source>
        <dbReference type="Proteomes" id="UP000266172"/>
    </source>
</evidence>
<dbReference type="PANTHER" id="PTHR37423">
    <property type="entry name" value="SOLUBLE LYTIC MUREIN TRANSGLYCOSYLASE-RELATED"/>
    <property type="match status" value="1"/>
</dbReference>
<dbReference type="AlphaFoldDB" id="A0A395VDW7"/>
<dbReference type="CDD" id="cd00254">
    <property type="entry name" value="LT-like"/>
    <property type="match status" value="1"/>
</dbReference>
<comment type="caution">
    <text evidence="2">The sequence shown here is derived from an EMBL/GenBank/DDBJ whole genome shotgun (WGS) entry which is preliminary data.</text>
</comment>
<dbReference type="PANTHER" id="PTHR37423:SF2">
    <property type="entry name" value="MEMBRANE-BOUND LYTIC MUREIN TRANSGLYCOSYLASE C"/>
    <property type="match status" value="1"/>
</dbReference>
<dbReference type="Pfam" id="PF01464">
    <property type="entry name" value="SLT"/>
    <property type="match status" value="1"/>
</dbReference>
<evidence type="ECO:0000313" key="2">
    <source>
        <dbReference type="EMBL" id="RGS42564.1"/>
    </source>
</evidence>
<organism evidence="2 3">
    <name type="scientific">Roseburia hominis</name>
    <dbReference type="NCBI Taxonomy" id="301301"/>
    <lineage>
        <taxon>Bacteria</taxon>
        <taxon>Bacillati</taxon>
        <taxon>Bacillota</taxon>
        <taxon>Clostridia</taxon>
        <taxon>Lachnospirales</taxon>
        <taxon>Lachnospiraceae</taxon>
        <taxon>Roseburia</taxon>
    </lineage>
</organism>
<reference evidence="2 3" key="1">
    <citation type="submission" date="2018-08" db="EMBL/GenBank/DDBJ databases">
        <title>A genome reference for cultivated species of the human gut microbiota.</title>
        <authorList>
            <person name="Zou Y."/>
            <person name="Xue W."/>
            <person name="Luo G."/>
        </authorList>
    </citation>
    <scope>NUCLEOTIDE SEQUENCE [LARGE SCALE GENOMIC DNA]</scope>
    <source>
        <strain evidence="2 3">AF22-12AC</strain>
    </source>
</reference>
<dbReference type="InterPro" id="IPR008258">
    <property type="entry name" value="Transglycosylase_SLT_dom_1"/>
</dbReference>
<name>A0A395VDW7_9FIRM</name>
<dbReference type="Proteomes" id="UP000266172">
    <property type="component" value="Unassembled WGS sequence"/>
</dbReference>
<dbReference type="InterPro" id="IPR023346">
    <property type="entry name" value="Lysozyme-like_dom_sf"/>
</dbReference>
<feature type="domain" description="Transglycosylase SLT" evidence="1">
    <location>
        <begin position="69"/>
        <end position="175"/>
    </location>
</feature>
<dbReference type="RefSeq" id="WP_118096765.1">
    <property type="nucleotide sequence ID" value="NZ_CATWOB010000015.1"/>
</dbReference>